<reference evidence="2" key="3">
    <citation type="submission" date="2023-07" db="EMBL/GenBank/DDBJ databases">
        <title>An improved reference 1 genome and first organelle genomes of Quercus suber.</title>
        <authorList>
            <consortium name="Genosuber Consortium"/>
            <person name="Usie A."/>
            <person name="Serra O."/>
            <person name="Barros P."/>
        </authorList>
    </citation>
    <scope>NUCLEOTIDE SEQUENCE</scope>
    <source>
        <strain evidence="2">HL8</strain>
        <tissue evidence="2">Leaves</tissue>
    </source>
</reference>
<reference evidence="2" key="1">
    <citation type="submission" date="2017-12" db="EMBL/GenBank/DDBJ databases">
        <authorList>
            <person name="Barbosa P."/>
            <person name="Usie A."/>
            <person name="Ramos A.M."/>
        </authorList>
    </citation>
    <scope>NUCLEOTIDE SEQUENCE</scope>
    <source>
        <strain evidence="2">HL8</strain>
        <tissue evidence="2">Leaves</tissue>
    </source>
</reference>
<feature type="signal peptide" evidence="1">
    <location>
        <begin position="1"/>
        <end position="26"/>
    </location>
</feature>
<accession>A0AAW0M1S1</accession>
<organism evidence="2">
    <name type="scientific">Quercus suber</name>
    <name type="common">Cork oak</name>
    <dbReference type="NCBI Taxonomy" id="58331"/>
    <lineage>
        <taxon>Eukaryota</taxon>
        <taxon>Viridiplantae</taxon>
        <taxon>Streptophyta</taxon>
        <taxon>Embryophyta</taxon>
        <taxon>Tracheophyta</taxon>
        <taxon>Spermatophyta</taxon>
        <taxon>Magnoliopsida</taxon>
        <taxon>eudicotyledons</taxon>
        <taxon>Gunneridae</taxon>
        <taxon>Pentapetalae</taxon>
        <taxon>rosids</taxon>
        <taxon>fabids</taxon>
        <taxon>Fagales</taxon>
        <taxon>Fagaceae</taxon>
        <taxon>Quercus</taxon>
    </lineage>
</organism>
<dbReference type="AlphaFoldDB" id="A0AAW0M1S1"/>
<keyword evidence="1" id="KW-0732">Signal</keyword>
<evidence type="ECO:0008006" key="3">
    <source>
        <dbReference type="Google" id="ProtNLM"/>
    </source>
</evidence>
<proteinExistence type="predicted"/>
<gene>
    <name evidence="2" type="ORF">CFP56_017681</name>
</gene>
<evidence type="ECO:0000313" key="2">
    <source>
        <dbReference type="EMBL" id="KAK7857482.1"/>
    </source>
</evidence>
<comment type="caution">
    <text evidence="2">The sequence shown here is derived from an EMBL/GenBank/DDBJ whole genome shotgun (WGS) entry which is preliminary data.</text>
</comment>
<name>A0AAW0M1S1_QUESU</name>
<evidence type="ECO:0000256" key="1">
    <source>
        <dbReference type="SAM" id="SignalP"/>
    </source>
</evidence>
<reference evidence="2" key="2">
    <citation type="journal article" date="2018" name="Sci. Data">
        <title>The draft genome sequence of cork oak.</title>
        <authorList>
            <person name="Ramos A.M."/>
            <person name="Usie A."/>
            <person name="Barbosa P."/>
            <person name="Barros P.M."/>
            <person name="Capote T."/>
            <person name="Chaves I."/>
            <person name="Simoes F."/>
            <person name="Abreu I."/>
            <person name="Carrasquinho I."/>
            <person name="Faro C."/>
            <person name="Guimaraes J.B."/>
            <person name="Mendonca D."/>
            <person name="Nobrega F."/>
            <person name="Rodrigues L."/>
            <person name="Saibo N.J.M."/>
            <person name="Varela M.C."/>
            <person name="Egas C."/>
            <person name="Matos J."/>
            <person name="Miguel C.M."/>
            <person name="Oliveira M.M."/>
            <person name="Ricardo C.P."/>
            <person name="Goncalves S."/>
        </authorList>
    </citation>
    <scope>NUCLEOTIDE SEQUENCE [LARGE SCALE GENOMIC DNA]</scope>
    <source>
        <strain evidence="2">HL8</strain>
    </source>
</reference>
<protein>
    <recommendedName>
        <fullName evidence="3">Secreted protein</fullName>
    </recommendedName>
</protein>
<feature type="chain" id="PRO_5043743488" description="Secreted protein" evidence="1">
    <location>
        <begin position="27"/>
        <end position="84"/>
    </location>
</feature>
<dbReference type="EMBL" id="PKMF04000027">
    <property type="protein sequence ID" value="KAK7857482.1"/>
    <property type="molecule type" value="Genomic_DNA"/>
</dbReference>
<sequence length="84" mass="9718">MATNSNATKVLQLLKWLLCFAGTNHSWDILLCGFEKKRRGSSSDKRGQITDREVGDTIWKNLFQRKVDLSRNNKVNANIDLFQY</sequence>